<gene>
    <name evidence="3" type="ORF">ABFY20_04285</name>
</gene>
<accession>A0AB39BIP7</accession>
<sequence length="82" mass="8391">MGKMSWAAYALGVVIVVVLVVMSPEAGPLFKSIVVATTLFVGAIIAALNEIARAIAGRHTHHPSATHTASSVAEVEAPASRA</sequence>
<dbReference type="RefSeq" id="WP_368498706.1">
    <property type="nucleotide sequence ID" value="NZ_CP162511.1"/>
</dbReference>
<proteinExistence type="predicted"/>
<feature type="region of interest" description="Disordered" evidence="1">
    <location>
        <begin position="59"/>
        <end position="82"/>
    </location>
</feature>
<evidence type="ECO:0000256" key="2">
    <source>
        <dbReference type="SAM" id="Phobius"/>
    </source>
</evidence>
<protein>
    <submittedName>
        <fullName evidence="3">Uncharacterized protein</fullName>
    </submittedName>
</protein>
<dbReference type="EMBL" id="CP162511">
    <property type="protein sequence ID" value="XDI06323.1"/>
    <property type="molecule type" value="Genomic_DNA"/>
</dbReference>
<dbReference type="AlphaFoldDB" id="A0AB39BIP7"/>
<evidence type="ECO:0000256" key="1">
    <source>
        <dbReference type="SAM" id="MobiDB-lite"/>
    </source>
</evidence>
<organism evidence="3">
    <name type="scientific">Herbiconiux sp. A18JL235</name>
    <dbReference type="NCBI Taxonomy" id="3152363"/>
    <lineage>
        <taxon>Bacteria</taxon>
        <taxon>Bacillati</taxon>
        <taxon>Actinomycetota</taxon>
        <taxon>Actinomycetes</taxon>
        <taxon>Micrococcales</taxon>
        <taxon>Microbacteriaceae</taxon>
        <taxon>Herbiconiux</taxon>
    </lineage>
</organism>
<feature type="transmembrane region" description="Helical" evidence="2">
    <location>
        <begin position="7"/>
        <end position="23"/>
    </location>
</feature>
<reference evidence="3" key="1">
    <citation type="submission" date="2024-05" db="EMBL/GenBank/DDBJ databases">
        <title>Herbiconiux sp. A18JL235.</title>
        <authorList>
            <person name="Zhang G."/>
        </authorList>
    </citation>
    <scope>NUCLEOTIDE SEQUENCE</scope>
    <source>
        <strain evidence="3">A18JL235</strain>
    </source>
</reference>
<name>A0AB39BIP7_9MICO</name>
<keyword evidence="2" id="KW-1133">Transmembrane helix</keyword>
<feature type="compositionally biased region" description="Low complexity" evidence="1">
    <location>
        <begin position="65"/>
        <end position="82"/>
    </location>
</feature>
<evidence type="ECO:0000313" key="3">
    <source>
        <dbReference type="EMBL" id="XDI06323.1"/>
    </source>
</evidence>
<feature type="transmembrane region" description="Helical" evidence="2">
    <location>
        <begin position="29"/>
        <end position="48"/>
    </location>
</feature>
<keyword evidence="2" id="KW-0812">Transmembrane</keyword>
<keyword evidence="2" id="KW-0472">Membrane</keyword>